<gene>
    <name evidence="1" type="ORF">J422_05798</name>
</gene>
<dbReference type="PATRIC" id="fig|1069083.5.peg.1130"/>
<protein>
    <submittedName>
        <fullName evidence="1">Methyltransferase type 12</fullName>
    </submittedName>
</protein>
<organism evidence="1 2">
    <name type="scientific">Methanocaldococcus villosus KIN24-T80</name>
    <dbReference type="NCBI Taxonomy" id="1069083"/>
    <lineage>
        <taxon>Archaea</taxon>
        <taxon>Methanobacteriati</taxon>
        <taxon>Methanobacteriota</taxon>
        <taxon>Methanomada group</taxon>
        <taxon>Methanococci</taxon>
        <taxon>Methanococcales</taxon>
        <taxon>Methanocaldococcaceae</taxon>
        <taxon>Methanocaldococcus</taxon>
    </lineage>
</organism>
<keyword evidence="2" id="KW-1185">Reference proteome</keyword>
<evidence type="ECO:0000313" key="2">
    <source>
        <dbReference type="Proteomes" id="UP000053695"/>
    </source>
</evidence>
<dbReference type="RefSeq" id="WP_004592825.1">
    <property type="nucleotide sequence ID" value="NZ_APMM01000044.1"/>
</dbReference>
<dbReference type="GO" id="GO:0032259">
    <property type="term" value="P:methylation"/>
    <property type="evidence" value="ECO:0007669"/>
    <property type="project" value="UniProtKB-KW"/>
</dbReference>
<dbReference type="OrthoDB" id="182741at2157"/>
<proteinExistence type="predicted"/>
<dbReference type="Pfam" id="PF13489">
    <property type="entry name" value="Methyltransf_23"/>
    <property type="match status" value="1"/>
</dbReference>
<dbReference type="STRING" id="1069083.GCA_000371805_01246"/>
<comment type="caution">
    <text evidence="1">The sequence shown here is derived from an EMBL/GenBank/DDBJ whole genome shotgun (WGS) entry which is preliminary data.</text>
</comment>
<dbReference type="GO" id="GO:0008168">
    <property type="term" value="F:methyltransferase activity"/>
    <property type="evidence" value="ECO:0007669"/>
    <property type="project" value="UniProtKB-KW"/>
</dbReference>
<keyword evidence="1" id="KW-0489">Methyltransferase</keyword>
<dbReference type="EMBL" id="APMM01000044">
    <property type="protein sequence ID" value="ENN95825.1"/>
    <property type="molecule type" value="Genomic_DNA"/>
</dbReference>
<name>N6VPK3_9EURY</name>
<dbReference type="SUPFAM" id="SSF53335">
    <property type="entry name" value="S-adenosyl-L-methionine-dependent methyltransferases"/>
    <property type="match status" value="1"/>
</dbReference>
<dbReference type="Gene3D" id="3.40.50.150">
    <property type="entry name" value="Vaccinia Virus protein VP39"/>
    <property type="match status" value="1"/>
</dbReference>
<dbReference type="InterPro" id="IPR029063">
    <property type="entry name" value="SAM-dependent_MTases_sf"/>
</dbReference>
<dbReference type="CDD" id="cd02440">
    <property type="entry name" value="AdoMet_MTases"/>
    <property type="match status" value="1"/>
</dbReference>
<accession>N6VPK3</accession>
<dbReference type="PANTHER" id="PTHR43861">
    <property type="entry name" value="TRANS-ACONITATE 2-METHYLTRANSFERASE-RELATED"/>
    <property type="match status" value="1"/>
</dbReference>
<dbReference type="Proteomes" id="UP000053695">
    <property type="component" value="Unassembled WGS sequence"/>
</dbReference>
<evidence type="ECO:0000313" key="1">
    <source>
        <dbReference type="EMBL" id="ENN95825.1"/>
    </source>
</evidence>
<sequence>MKFDLTGEEKCNREEIVSSSLSDIINEVIGDVVNSELKVRKKIEMLNDTIKYLYYELLGTFIKQGIEFGIFPNIAKYKPKFEEIPNVIKYPNKEFIIDFIKTAIKLNILEYKDDERLDINEFYKLEIKLPKMDNIISDYIMKFNYVTHVARYALISYNHPKIALSFKKDPDIWDMILSSPYYEFHREIAANYLDIEEDDYILDIGCGSRSPQFFIDNVYPKGYYTGVDISKGLLEMAEFRVKNIYPSGYELKNLDFLEVIPKRKYNKIICSHVLKYIPSLKIFIRKLAKSLAPGGKVYISEEFIPKYANDKKDYCEIFGFYNRLNRKFVKYYSEEEIKKELELLGDYRIKRLSDGIIVIENVS</sequence>
<keyword evidence="1" id="KW-0808">Transferase</keyword>
<dbReference type="AlphaFoldDB" id="N6VPK3"/>
<reference evidence="1 2" key="1">
    <citation type="journal article" date="2013" name="Genome Announc.">
        <title>Draft Genome Sequence of a Highly Flagellated, Fast-Swimming Archaeon, Methanocaldococcus villosus Strain KIN24-T80 (DSM 22612).</title>
        <authorList>
            <person name="Thennarasu S."/>
            <person name="Polireddy D."/>
            <person name="Antony A."/>
            <person name="Yada M.R."/>
            <person name="Algarawi S."/>
            <person name="Sivakumar N."/>
        </authorList>
    </citation>
    <scope>NUCLEOTIDE SEQUENCE [LARGE SCALE GENOMIC DNA]</scope>
    <source>
        <strain evidence="1 2">KIN24-T80</strain>
    </source>
</reference>